<feature type="compositionally biased region" description="Low complexity" evidence="1">
    <location>
        <begin position="171"/>
        <end position="185"/>
    </location>
</feature>
<name>A0AAW0H1V0_MYOGA</name>
<reference evidence="3 4" key="1">
    <citation type="journal article" date="2023" name="bioRxiv">
        <title>Conserved and derived expression patterns and positive selection on dental genes reveal complex evolutionary context of ever-growing rodent molars.</title>
        <authorList>
            <person name="Calamari Z.T."/>
            <person name="Song A."/>
            <person name="Cohen E."/>
            <person name="Akter M."/>
            <person name="Roy R.D."/>
            <person name="Hallikas O."/>
            <person name="Christensen M.M."/>
            <person name="Li P."/>
            <person name="Marangoni P."/>
            <person name="Jernvall J."/>
            <person name="Klein O.D."/>
        </authorList>
    </citation>
    <scope>NUCLEOTIDE SEQUENCE [LARGE SCALE GENOMIC DNA]</scope>
    <source>
        <strain evidence="3">V071</strain>
    </source>
</reference>
<organism evidence="3 4">
    <name type="scientific">Myodes glareolus</name>
    <name type="common">Bank vole</name>
    <name type="synonym">Clethrionomys glareolus</name>
    <dbReference type="NCBI Taxonomy" id="447135"/>
    <lineage>
        <taxon>Eukaryota</taxon>
        <taxon>Metazoa</taxon>
        <taxon>Chordata</taxon>
        <taxon>Craniata</taxon>
        <taxon>Vertebrata</taxon>
        <taxon>Euteleostomi</taxon>
        <taxon>Mammalia</taxon>
        <taxon>Eutheria</taxon>
        <taxon>Euarchontoglires</taxon>
        <taxon>Glires</taxon>
        <taxon>Rodentia</taxon>
        <taxon>Myomorpha</taxon>
        <taxon>Muroidea</taxon>
        <taxon>Cricetidae</taxon>
        <taxon>Arvicolinae</taxon>
        <taxon>Myodes</taxon>
    </lineage>
</organism>
<feature type="compositionally biased region" description="Basic and acidic residues" evidence="1">
    <location>
        <begin position="41"/>
        <end position="73"/>
    </location>
</feature>
<sequence length="254" mass="29164">MSSSRRHFAVRRSLSSKNEGPSPKRSTLFAPTRSSTGLRGQEPRGREISRNVPRKETLSSRRDDYLLIRDYGHSSKHRRVYPSSRNTKEYASTSRGYGYRDYDCYSSQDEHASEVFSEHVGHSGRRDRNYSEYSSGNSYRDTYESYGSFHVAPSARGTCSGNNRYDDYSSSRDGYSGSQEYYSSSRIDSYSGGYERNGRQGIHTPLDREYPERGSRQEQEHSPMDRLYTPSRESYSRSSRFGSSLGGRGESRYE</sequence>
<protein>
    <recommendedName>
        <fullName evidence="2">RBM1CTR domain-containing protein</fullName>
    </recommendedName>
</protein>
<feature type="compositionally biased region" description="Low complexity" evidence="1">
    <location>
        <begin position="231"/>
        <end position="243"/>
    </location>
</feature>
<evidence type="ECO:0000313" key="4">
    <source>
        <dbReference type="Proteomes" id="UP001488838"/>
    </source>
</evidence>
<gene>
    <name evidence="3" type="ORF">U0070_019001</name>
</gene>
<feature type="domain" description="RBM1CTR" evidence="2">
    <location>
        <begin position="36"/>
        <end position="76"/>
    </location>
</feature>
<keyword evidence="4" id="KW-1185">Reference proteome</keyword>
<dbReference type="Proteomes" id="UP001488838">
    <property type="component" value="Unassembled WGS sequence"/>
</dbReference>
<feature type="compositionally biased region" description="Basic residues" evidence="1">
    <location>
        <begin position="1"/>
        <end position="10"/>
    </location>
</feature>
<feature type="region of interest" description="Disordered" evidence="1">
    <location>
        <begin position="1"/>
        <end position="254"/>
    </location>
</feature>
<feature type="compositionally biased region" description="Basic and acidic residues" evidence="1">
    <location>
        <begin position="205"/>
        <end position="224"/>
    </location>
</feature>
<evidence type="ECO:0000259" key="2">
    <source>
        <dbReference type="Pfam" id="PF08081"/>
    </source>
</evidence>
<feature type="compositionally biased region" description="Basic and acidic residues" evidence="1">
    <location>
        <begin position="98"/>
        <end position="130"/>
    </location>
</feature>
<feature type="non-terminal residue" evidence="3">
    <location>
        <position position="254"/>
    </location>
</feature>
<feature type="compositionally biased region" description="Polar residues" evidence="1">
    <location>
        <begin position="83"/>
        <end position="95"/>
    </location>
</feature>
<dbReference type="EMBL" id="JBBHLL010001785">
    <property type="protein sequence ID" value="KAK7795765.1"/>
    <property type="molecule type" value="Genomic_DNA"/>
</dbReference>
<proteinExistence type="predicted"/>
<comment type="caution">
    <text evidence="3">The sequence shown here is derived from an EMBL/GenBank/DDBJ whole genome shotgun (WGS) entry which is preliminary data.</text>
</comment>
<dbReference type="InterPro" id="IPR012604">
    <property type="entry name" value="RBM1CTR"/>
</dbReference>
<evidence type="ECO:0000256" key="1">
    <source>
        <dbReference type="SAM" id="MobiDB-lite"/>
    </source>
</evidence>
<feature type="compositionally biased region" description="Polar residues" evidence="1">
    <location>
        <begin position="131"/>
        <end position="140"/>
    </location>
</feature>
<dbReference type="AlphaFoldDB" id="A0AAW0H1V0"/>
<evidence type="ECO:0000313" key="3">
    <source>
        <dbReference type="EMBL" id="KAK7795765.1"/>
    </source>
</evidence>
<dbReference type="Pfam" id="PF08081">
    <property type="entry name" value="RBM1CTR"/>
    <property type="match status" value="1"/>
</dbReference>
<accession>A0AAW0H1V0</accession>